<feature type="modified residue" description="4-aspartylphosphate" evidence="5">
    <location>
        <position position="11"/>
    </location>
</feature>
<dbReference type="PROSITE" id="PS01124">
    <property type="entry name" value="HTH_ARAC_FAMILY_2"/>
    <property type="match status" value="1"/>
</dbReference>
<dbReference type="FunFam" id="1.10.10.60:FF:000284">
    <property type="entry name" value="Two-component system sensor histidine kinase/response regulator"/>
    <property type="match status" value="1"/>
</dbReference>
<dbReference type="SMART" id="SM00342">
    <property type="entry name" value="HTH_ARAC"/>
    <property type="match status" value="1"/>
</dbReference>
<name>A0A069D3B2_9BACE</name>
<dbReference type="InterPro" id="IPR011006">
    <property type="entry name" value="CheY-like_superfamily"/>
</dbReference>
<evidence type="ECO:0000256" key="5">
    <source>
        <dbReference type="PROSITE-ProRule" id="PRU00169"/>
    </source>
</evidence>
<evidence type="ECO:0000259" key="6">
    <source>
        <dbReference type="PROSITE" id="PS01124"/>
    </source>
</evidence>
<dbReference type="SUPFAM" id="SSF46689">
    <property type="entry name" value="Homeodomain-like"/>
    <property type="match status" value="1"/>
</dbReference>
<proteinExistence type="predicted"/>
<evidence type="ECO:0000256" key="3">
    <source>
        <dbReference type="ARBA" id="ARBA00023125"/>
    </source>
</evidence>
<dbReference type="InterPro" id="IPR018062">
    <property type="entry name" value="HTH_AraC-typ_CS"/>
</dbReference>
<dbReference type="SUPFAM" id="SSF52172">
    <property type="entry name" value="CheY-like"/>
    <property type="match status" value="1"/>
</dbReference>
<evidence type="ECO:0000313" key="8">
    <source>
        <dbReference type="EMBL" id="GAK37393.1"/>
    </source>
</evidence>
<dbReference type="InterPro" id="IPR018060">
    <property type="entry name" value="HTH_AraC"/>
</dbReference>
<dbReference type="InterPro" id="IPR009057">
    <property type="entry name" value="Homeodomain-like_sf"/>
</dbReference>
<reference evidence="8 9" key="1">
    <citation type="journal article" date="2015" name="Microbes Environ.">
        <title>Distribution and evolution of nitrogen fixation genes in the phylum bacteroidetes.</title>
        <authorList>
            <person name="Inoue J."/>
            <person name="Oshima K."/>
            <person name="Suda W."/>
            <person name="Sakamoto M."/>
            <person name="Iino T."/>
            <person name="Noda S."/>
            <person name="Hongoh Y."/>
            <person name="Hattori M."/>
            <person name="Ohkuma M."/>
        </authorList>
    </citation>
    <scope>NUCLEOTIDE SEQUENCE [LARGE SCALE GENOMIC DNA]</scope>
    <source>
        <strain evidence="8 9">JCM 15093</strain>
    </source>
</reference>
<dbReference type="GO" id="GO:0003700">
    <property type="term" value="F:DNA-binding transcription factor activity"/>
    <property type="evidence" value="ECO:0007669"/>
    <property type="project" value="InterPro"/>
</dbReference>
<feature type="domain" description="Response regulatory" evidence="7">
    <location>
        <begin position="1"/>
        <end position="78"/>
    </location>
</feature>
<dbReference type="AlphaFoldDB" id="A0A069D3B2"/>
<dbReference type="PANTHER" id="PTHR43547:SF2">
    <property type="entry name" value="HYBRID SIGNAL TRANSDUCTION HISTIDINE KINASE C"/>
    <property type="match status" value="1"/>
</dbReference>
<dbReference type="PRINTS" id="PR00032">
    <property type="entry name" value="HTHARAC"/>
</dbReference>
<dbReference type="eggNOG" id="COG0745">
    <property type="taxonomic scope" value="Bacteria"/>
</dbReference>
<comment type="caution">
    <text evidence="8">The sequence shown here is derived from an EMBL/GenBank/DDBJ whole genome shotgun (WGS) entry which is preliminary data.</text>
</comment>
<gene>
    <name evidence="8" type="ORF">JCM15093_2642</name>
</gene>
<evidence type="ECO:0000313" key="9">
    <source>
        <dbReference type="Proteomes" id="UP000027601"/>
    </source>
</evidence>
<protein>
    <submittedName>
        <fullName evidence="8">DNA-binding response regulator, AraC family</fullName>
    </submittedName>
</protein>
<feature type="domain" description="HTH araC/xylS-type" evidence="6">
    <location>
        <begin position="108"/>
        <end position="207"/>
    </location>
</feature>
<organism evidence="8 9">
    <name type="scientific">Bacteroides graminisolvens DSM 19988 = JCM 15093</name>
    <dbReference type="NCBI Taxonomy" id="1121097"/>
    <lineage>
        <taxon>Bacteria</taxon>
        <taxon>Pseudomonadati</taxon>
        <taxon>Bacteroidota</taxon>
        <taxon>Bacteroidia</taxon>
        <taxon>Bacteroidales</taxon>
        <taxon>Bacteroidaceae</taxon>
        <taxon>Bacteroides</taxon>
    </lineage>
</organism>
<evidence type="ECO:0000256" key="1">
    <source>
        <dbReference type="ARBA" id="ARBA00022553"/>
    </source>
</evidence>
<dbReference type="Gene3D" id="1.10.10.60">
    <property type="entry name" value="Homeodomain-like"/>
    <property type="match status" value="1"/>
</dbReference>
<keyword evidence="9" id="KW-1185">Reference proteome</keyword>
<keyword evidence="4" id="KW-0804">Transcription</keyword>
<keyword evidence="3 8" id="KW-0238">DNA-binding</keyword>
<evidence type="ECO:0000256" key="2">
    <source>
        <dbReference type="ARBA" id="ARBA00023015"/>
    </source>
</evidence>
<evidence type="ECO:0000256" key="4">
    <source>
        <dbReference type="ARBA" id="ARBA00023163"/>
    </source>
</evidence>
<dbReference type="EMBL" id="BAJS01000019">
    <property type="protein sequence ID" value="GAK37393.1"/>
    <property type="molecule type" value="Genomic_DNA"/>
</dbReference>
<dbReference type="InterPro" id="IPR001789">
    <property type="entry name" value="Sig_transdc_resp-reg_receiver"/>
</dbReference>
<dbReference type="PROSITE" id="PS50110">
    <property type="entry name" value="RESPONSE_REGULATORY"/>
    <property type="match status" value="1"/>
</dbReference>
<evidence type="ECO:0000259" key="7">
    <source>
        <dbReference type="PROSITE" id="PS50110"/>
    </source>
</evidence>
<dbReference type="GO" id="GO:0043565">
    <property type="term" value="F:sequence-specific DNA binding"/>
    <property type="evidence" value="ECO:0007669"/>
    <property type="project" value="InterPro"/>
</dbReference>
<dbReference type="Pfam" id="PF12833">
    <property type="entry name" value="HTH_18"/>
    <property type="match status" value="1"/>
</dbReference>
<keyword evidence="1 5" id="KW-0597">Phosphoprotein</keyword>
<dbReference type="PROSITE" id="PS00041">
    <property type="entry name" value="HTH_ARAC_FAMILY_1"/>
    <property type="match status" value="1"/>
</dbReference>
<accession>A0A069D3B2</accession>
<dbReference type="Proteomes" id="UP000027601">
    <property type="component" value="Unassembled WGS sequence"/>
</dbReference>
<dbReference type="Gene3D" id="3.40.50.2300">
    <property type="match status" value="1"/>
</dbReference>
<keyword evidence="2" id="KW-0805">Transcription regulation</keyword>
<dbReference type="InterPro" id="IPR020449">
    <property type="entry name" value="Tscrpt_reg_AraC-type_HTH"/>
</dbReference>
<dbReference type="PANTHER" id="PTHR43547">
    <property type="entry name" value="TWO-COMPONENT HISTIDINE KINASE"/>
    <property type="match status" value="1"/>
</dbReference>
<dbReference type="GO" id="GO:0000155">
    <property type="term" value="F:phosphorelay sensor kinase activity"/>
    <property type="evidence" value="ECO:0007669"/>
    <property type="project" value="TreeGrafter"/>
</dbReference>
<sequence>MKYIPDIIISDVMMPGLDGVECCRRLKSELQTSHIPVILLTACSLDEQRIQGYDGGADSYISKPFNSQLLLSRLRNLIANRRQLKQFFEDNQAIEKESISDLDKDFISRFKMLVEERMKDPNLNVENMGREMGMSRVQLYRKLKSLTNYSPNELLRQMRLKKSSFLLAASEMTVSEIAYEVGFTSPSYFTKCYKELFGESPTDFLKRKGG</sequence>
<dbReference type="Pfam" id="PF00072">
    <property type="entry name" value="Response_reg"/>
    <property type="match status" value="1"/>
</dbReference>